<protein>
    <submittedName>
        <fullName evidence="9">Nitrite reductase [NAD(P)H] large subunit</fullName>
        <ecNumber evidence="9">1.7.1.4</ecNumber>
    </submittedName>
</protein>
<dbReference type="GO" id="GO:0051536">
    <property type="term" value="F:iron-sulfur cluster binding"/>
    <property type="evidence" value="ECO:0007669"/>
    <property type="project" value="UniProtKB-KW"/>
</dbReference>
<sequence length="186" mass="19883">MSTKGNIIIVGNGMVGHYCAEQLVMHGLHETHQIHVFGEERHHAYDRVHLTDYMTGQDALALRLHQEDFHTAHGITLHLNSRITDIDRAAKTVTTENEILPYTTLILATGSTPFVPPVPGNTGTAGLVYRTLEDLDLIRAAAQGAQHGTVIGGGLLGLEAANALKVLGVDVSVIQLGTTSDVRPAG</sequence>
<dbReference type="GO" id="GO:0046872">
    <property type="term" value="F:metal ion binding"/>
    <property type="evidence" value="ECO:0007669"/>
    <property type="project" value="UniProtKB-KW"/>
</dbReference>
<evidence type="ECO:0000256" key="6">
    <source>
        <dbReference type="ARBA" id="ARBA00023004"/>
    </source>
</evidence>
<keyword evidence="7" id="KW-0411">Iron-sulfur</keyword>
<dbReference type="SUPFAM" id="SSF51905">
    <property type="entry name" value="FAD/NAD(P)-binding domain"/>
    <property type="match status" value="1"/>
</dbReference>
<keyword evidence="5 9" id="KW-0560">Oxidoreductase</keyword>
<evidence type="ECO:0000259" key="8">
    <source>
        <dbReference type="Pfam" id="PF07992"/>
    </source>
</evidence>
<comment type="pathway">
    <text evidence="2">Nitrogen metabolism; nitrate reduction (assimilation).</text>
</comment>
<evidence type="ECO:0000256" key="1">
    <source>
        <dbReference type="ARBA" id="ARBA00001929"/>
    </source>
</evidence>
<dbReference type="PATRIC" id="fig|178901.16.peg.332"/>
<evidence type="ECO:0000256" key="3">
    <source>
        <dbReference type="ARBA" id="ARBA00022617"/>
    </source>
</evidence>
<proteinExistence type="predicted"/>
<dbReference type="Pfam" id="PF07992">
    <property type="entry name" value="Pyr_redox_2"/>
    <property type="match status" value="1"/>
</dbReference>
<dbReference type="Proteomes" id="UP000077349">
    <property type="component" value="Unassembled WGS sequence"/>
</dbReference>
<dbReference type="InterPro" id="IPR036188">
    <property type="entry name" value="FAD/NAD-bd_sf"/>
</dbReference>
<dbReference type="EC" id="1.7.1.4" evidence="9"/>
<organism evidence="9 10">
    <name type="scientific">Acetobacter malorum</name>
    <dbReference type="NCBI Taxonomy" id="178901"/>
    <lineage>
        <taxon>Bacteria</taxon>
        <taxon>Pseudomonadati</taxon>
        <taxon>Pseudomonadota</taxon>
        <taxon>Alphaproteobacteria</taxon>
        <taxon>Acetobacterales</taxon>
        <taxon>Acetobacteraceae</taxon>
        <taxon>Acetobacter</taxon>
    </lineage>
</organism>
<keyword evidence="4" id="KW-0479">Metal-binding</keyword>
<dbReference type="GO" id="GO:0008942">
    <property type="term" value="F:nitrite reductase [NAD(P)H] activity"/>
    <property type="evidence" value="ECO:0007669"/>
    <property type="project" value="UniProtKB-EC"/>
</dbReference>
<comment type="cofactor">
    <cofactor evidence="1">
        <name>siroheme</name>
        <dbReference type="ChEBI" id="CHEBI:60052"/>
    </cofactor>
</comment>
<comment type="caution">
    <text evidence="9">The sequence shown here is derived from an EMBL/GenBank/DDBJ whole genome shotgun (WGS) entry which is preliminary data.</text>
</comment>
<name>A0A177GDH8_9PROT</name>
<reference evidence="9 10" key="1">
    <citation type="submission" date="2016-03" db="EMBL/GenBank/DDBJ databases">
        <title>Draft genome sequence of Acetobacter malorum CECT 7742, a strain isolated from strawberry vinegar.</title>
        <authorList>
            <person name="Sainz F."/>
            <person name="Mas A."/>
            <person name="Torija M.J."/>
        </authorList>
    </citation>
    <scope>NUCLEOTIDE SEQUENCE [LARGE SCALE GENOMIC DNA]</scope>
    <source>
        <strain evidence="9 10">CECT 7742</strain>
    </source>
</reference>
<dbReference type="PRINTS" id="PR00411">
    <property type="entry name" value="PNDRDTASEI"/>
</dbReference>
<dbReference type="InterPro" id="IPR023753">
    <property type="entry name" value="FAD/NAD-binding_dom"/>
</dbReference>
<evidence type="ECO:0000256" key="5">
    <source>
        <dbReference type="ARBA" id="ARBA00023002"/>
    </source>
</evidence>
<evidence type="ECO:0000256" key="2">
    <source>
        <dbReference type="ARBA" id="ARBA00005096"/>
    </source>
</evidence>
<dbReference type="EMBL" id="LVHD01000003">
    <property type="protein sequence ID" value="OAG78303.1"/>
    <property type="molecule type" value="Genomic_DNA"/>
</dbReference>
<dbReference type="Gene3D" id="3.50.50.60">
    <property type="entry name" value="FAD/NAD(P)-binding domain"/>
    <property type="match status" value="2"/>
</dbReference>
<dbReference type="PANTHER" id="PTHR43809:SF1">
    <property type="entry name" value="NITRITE REDUCTASE (NADH) LARGE SUBUNIT"/>
    <property type="match status" value="1"/>
</dbReference>
<dbReference type="AlphaFoldDB" id="A0A177GDH8"/>
<evidence type="ECO:0000256" key="4">
    <source>
        <dbReference type="ARBA" id="ARBA00022723"/>
    </source>
</evidence>
<evidence type="ECO:0000313" key="9">
    <source>
        <dbReference type="EMBL" id="OAG78303.1"/>
    </source>
</evidence>
<keyword evidence="6" id="KW-0408">Iron</keyword>
<evidence type="ECO:0000313" key="10">
    <source>
        <dbReference type="Proteomes" id="UP000077349"/>
    </source>
</evidence>
<dbReference type="PRINTS" id="PR00368">
    <property type="entry name" value="FADPNR"/>
</dbReference>
<keyword evidence="3" id="KW-0349">Heme</keyword>
<feature type="domain" description="FAD/NAD(P)-binding" evidence="8">
    <location>
        <begin position="6"/>
        <end position="176"/>
    </location>
</feature>
<gene>
    <name evidence="9" type="ORF">Amal_00314</name>
</gene>
<evidence type="ECO:0000256" key="7">
    <source>
        <dbReference type="ARBA" id="ARBA00023014"/>
    </source>
</evidence>
<dbReference type="InterPro" id="IPR052034">
    <property type="entry name" value="NasD-like"/>
</dbReference>
<dbReference type="PANTHER" id="PTHR43809">
    <property type="entry name" value="NITRITE REDUCTASE (NADH) LARGE SUBUNIT"/>
    <property type="match status" value="1"/>
</dbReference>
<accession>A0A177GDH8</accession>